<dbReference type="KEGG" id="pko:PKOR_00670"/>
<dbReference type="Gene3D" id="2.40.160.170">
    <property type="match status" value="1"/>
</dbReference>
<gene>
    <name evidence="2" type="ORF">PKOR_00670</name>
</gene>
<protein>
    <recommendedName>
        <fullName evidence="4">Outer membrane protein beta-barrel domain-containing protein</fullName>
    </recommendedName>
</protein>
<evidence type="ECO:0000313" key="3">
    <source>
        <dbReference type="Proteomes" id="UP000033109"/>
    </source>
</evidence>
<reference evidence="2 3" key="1">
    <citation type="journal article" date="2015" name="Sci. Rep.">
        <title>Unraveling adaptation of Pontibacter korlensis to radiation and infertility in desert through complete genome and comparative transcriptomic analysis.</title>
        <authorList>
            <person name="Dai J."/>
            <person name="Dai W."/>
            <person name="Qiu C."/>
            <person name="Yang Z."/>
            <person name="Zhang Y."/>
            <person name="Zhou M."/>
            <person name="Zhang L."/>
            <person name="Fang C."/>
            <person name="Gao Q."/>
            <person name="Yang Q."/>
            <person name="Li X."/>
            <person name="Wang Z."/>
            <person name="Wang Z."/>
            <person name="Jia Z."/>
            <person name="Chen X."/>
        </authorList>
    </citation>
    <scope>NUCLEOTIDE SEQUENCE [LARGE SCALE GENOMIC DNA]</scope>
    <source>
        <strain evidence="2 3">X14-1T</strain>
    </source>
</reference>
<keyword evidence="3" id="KW-1185">Reference proteome</keyword>
<proteinExistence type="predicted"/>
<dbReference type="PATRIC" id="fig|400092.3.peg.157"/>
<name>A0A0E3UUP0_9BACT</name>
<dbReference type="EMBL" id="CP009621">
    <property type="protein sequence ID" value="AKD01927.1"/>
    <property type="molecule type" value="Genomic_DNA"/>
</dbReference>
<dbReference type="Proteomes" id="UP000033109">
    <property type="component" value="Chromosome"/>
</dbReference>
<evidence type="ECO:0000256" key="1">
    <source>
        <dbReference type="SAM" id="SignalP"/>
    </source>
</evidence>
<dbReference type="HOGENOM" id="CLU_1255297_0_0_10"/>
<sequence>MKKLLLLCCFLLALLQAKANPVAPLDLGQLGDTIVVKIPIEKSNKAMSAGISIGTQGIGIEGQMPVMRQWQVRLGTTVLPFSITNDYYAFPTRVTVINTDALFAKLHLIVDWEPFTDRQTILNKVAISGGLSYFFEAKTKSRMKLRDPYYYGDIELGPDDVGELLVKSEWKGFAPYAGVGLNRLRLHDAFKLDVTMGAFYLSSPSANITGTKMLEDNEQNTFQLQKNLKNYYRVMPSLQFSINYTIDRNEK</sequence>
<accession>A0A0E3UUP0</accession>
<feature type="chain" id="PRO_5002413376" description="Outer membrane protein beta-barrel domain-containing protein" evidence="1">
    <location>
        <begin position="20"/>
        <end position="251"/>
    </location>
</feature>
<evidence type="ECO:0008006" key="4">
    <source>
        <dbReference type="Google" id="ProtNLM"/>
    </source>
</evidence>
<organism evidence="2 3">
    <name type="scientific">Pontibacter korlensis</name>
    <dbReference type="NCBI Taxonomy" id="400092"/>
    <lineage>
        <taxon>Bacteria</taxon>
        <taxon>Pseudomonadati</taxon>
        <taxon>Bacteroidota</taxon>
        <taxon>Cytophagia</taxon>
        <taxon>Cytophagales</taxon>
        <taxon>Hymenobacteraceae</taxon>
        <taxon>Pontibacter</taxon>
    </lineage>
</organism>
<feature type="signal peptide" evidence="1">
    <location>
        <begin position="1"/>
        <end position="19"/>
    </location>
</feature>
<evidence type="ECO:0000313" key="2">
    <source>
        <dbReference type="EMBL" id="AKD01927.1"/>
    </source>
</evidence>
<keyword evidence="1" id="KW-0732">Signal</keyword>
<dbReference type="AlphaFoldDB" id="A0A0E3UUP0"/>